<evidence type="ECO:0000313" key="2">
    <source>
        <dbReference type="Proteomes" id="UP000682005"/>
    </source>
</evidence>
<protein>
    <submittedName>
        <fullName evidence="1">Uncharacterized protein</fullName>
    </submittedName>
</protein>
<sequence>MIRMFWNDGVSNSGIAANDAIEASLDSVLDRFFDLSEDEDSFLGLEKPDDEVVQFAYLRDNIWLVDIPVPAEGGSYVKECEYRDCVDIIKRYYTDSWEIPSQFVLQKW</sequence>
<dbReference type="RefSeq" id="WP_042741005.1">
    <property type="nucleotide sequence ID" value="NZ_BAKO01000019.1"/>
</dbReference>
<name>A0ABX7XYG7_9BACT</name>
<keyword evidence="2" id="KW-1185">Reference proteome</keyword>
<organism evidence="1 2">
    <name type="scientific">Prevotella fusca JCM 17724</name>
    <dbReference type="NCBI Taxonomy" id="1236517"/>
    <lineage>
        <taxon>Bacteria</taxon>
        <taxon>Pseudomonadati</taxon>
        <taxon>Bacteroidota</taxon>
        <taxon>Bacteroidia</taxon>
        <taxon>Bacteroidales</taxon>
        <taxon>Prevotellaceae</taxon>
        <taxon>Prevotella</taxon>
    </lineage>
</organism>
<reference evidence="1 2" key="1">
    <citation type="submission" date="2021-03" db="EMBL/GenBank/DDBJ databases">
        <title>Human Oral Microbial Genomes.</title>
        <authorList>
            <person name="Johnston C.D."/>
            <person name="Chen T."/>
            <person name="Dewhirst F.E."/>
        </authorList>
    </citation>
    <scope>NUCLEOTIDE SEQUENCE [LARGE SCALE GENOMIC DNA]</scope>
    <source>
        <strain evidence="1 2">W1435</strain>
    </source>
</reference>
<gene>
    <name evidence="1" type="ORF">J5A51_02300</name>
</gene>
<evidence type="ECO:0000313" key="1">
    <source>
        <dbReference type="EMBL" id="QUB86117.1"/>
    </source>
</evidence>
<dbReference type="EMBL" id="CP072369">
    <property type="protein sequence ID" value="QUB86117.1"/>
    <property type="molecule type" value="Genomic_DNA"/>
</dbReference>
<dbReference type="Proteomes" id="UP000682005">
    <property type="component" value="Chromosome 2"/>
</dbReference>
<proteinExistence type="predicted"/>
<accession>A0ABX7XYG7</accession>